<dbReference type="Gene3D" id="3.80.10.10">
    <property type="entry name" value="Ribonuclease Inhibitor"/>
    <property type="match status" value="1"/>
</dbReference>
<dbReference type="Pfam" id="PF14580">
    <property type="entry name" value="LRR_9"/>
    <property type="match status" value="1"/>
</dbReference>
<keyword evidence="3" id="KW-0433">Leucine-rich repeat</keyword>
<protein>
    <recommendedName>
        <fullName evidence="8">Centrosomal protein of 72 kDa</fullName>
    </recommendedName>
</protein>
<dbReference type="SUPFAM" id="SSF52058">
    <property type="entry name" value="L domain-like"/>
    <property type="match status" value="1"/>
</dbReference>
<evidence type="ECO:0000256" key="6">
    <source>
        <dbReference type="ARBA" id="ARBA00023212"/>
    </source>
</evidence>
<evidence type="ECO:0000256" key="3">
    <source>
        <dbReference type="ARBA" id="ARBA00022614"/>
    </source>
</evidence>
<comment type="caution">
    <text evidence="11">The sequence shown here is derived from an EMBL/GenBank/DDBJ whole genome shotgun (WGS) entry which is preliminary data.</text>
</comment>
<dbReference type="OrthoDB" id="676979at2759"/>
<dbReference type="AlphaFoldDB" id="A0A7J7KME7"/>
<gene>
    <name evidence="11" type="ORF">EB796_002354</name>
</gene>
<keyword evidence="4" id="KW-0677">Repeat</keyword>
<evidence type="ECO:0000256" key="8">
    <source>
        <dbReference type="ARBA" id="ARBA00070210"/>
    </source>
</evidence>
<evidence type="ECO:0000256" key="9">
    <source>
        <dbReference type="SAM" id="Coils"/>
    </source>
</evidence>
<evidence type="ECO:0000313" key="12">
    <source>
        <dbReference type="Proteomes" id="UP000593567"/>
    </source>
</evidence>
<evidence type="ECO:0000256" key="10">
    <source>
        <dbReference type="SAM" id="MobiDB-lite"/>
    </source>
</evidence>
<proteinExistence type="inferred from homology"/>
<feature type="region of interest" description="Disordered" evidence="10">
    <location>
        <begin position="284"/>
        <end position="323"/>
    </location>
</feature>
<feature type="coiled-coil region" evidence="9">
    <location>
        <begin position="368"/>
        <end position="471"/>
    </location>
</feature>
<name>A0A7J7KME7_BUGNE</name>
<dbReference type="PANTHER" id="PTHR23311:SF5">
    <property type="entry name" value="CENTROSOMAL PROTEIN OF 72 KDA"/>
    <property type="match status" value="1"/>
</dbReference>
<dbReference type="InterPro" id="IPR032675">
    <property type="entry name" value="LRR_dom_sf"/>
</dbReference>
<dbReference type="InterPro" id="IPR001611">
    <property type="entry name" value="Leu-rich_rpt"/>
</dbReference>
<feature type="compositionally biased region" description="Low complexity" evidence="10">
    <location>
        <begin position="162"/>
        <end position="175"/>
    </location>
</feature>
<keyword evidence="12" id="KW-1185">Reference proteome</keyword>
<dbReference type="PANTHER" id="PTHR23311">
    <property type="entry name" value="HEAT SHOCK REGULATED 2"/>
    <property type="match status" value="1"/>
</dbReference>
<feature type="compositionally biased region" description="Basic and acidic residues" evidence="10">
    <location>
        <begin position="152"/>
        <end position="161"/>
    </location>
</feature>
<evidence type="ECO:0000256" key="5">
    <source>
        <dbReference type="ARBA" id="ARBA00023054"/>
    </source>
</evidence>
<feature type="region of interest" description="Disordered" evidence="10">
    <location>
        <begin position="141"/>
        <end position="179"/>
    </location>
</feature>
<keyword evidence="6" id="KW-0206">Cytoskeleton</keyword>
<dbReference type="FunFam" id="3.80.10.10:FF:000489">
    <property type="entry name" value="Centrosomal protein of 72 kDa"/>
    <property type="match status" value="1"/>
</dbReference>
<keyword evidence="5 9" id="KW-0175">Coiled coil</keyword>
<dbReference type="GO" id="GO:0034451">
    <property type="term" value="C:centriolar satellite"/>
    <property type="evidence" value="ECO:0007669"/>
    <property type="project" value="UniProtKB-ARBA"/>
</dbReference>
<dbReference type="InterPro" id="IPR055320">
    <property type="entry name" value="CEP72-like"/>
</dbReference>
<sequence length="510" mass="56598">MAALATPISEDWIRERVGLDHENLEDVKSLALPGTYHEKITSLGKSLHKFTRLKSLDLSRNSLDTLQGLENCTLLENVNLYYNNLSTLEDVAPLRFNSTITNLDLRLNPVARTEADYRLFVVNILPNLKILDDRPVRESEREAATSHFSSTESKDEREASKPTKSTSSKSRIIPSGIVSGSTMDAEDRAVLTLLANCEAGLPQNTGSSVTMPVAENYQLSELKALGERELGVAEASAGVRFAPELDNERASYYQARYPNIPTHRLSEIAISDVAKQEVDAYTSYKGQGHFTPNPDILPEATSQKSSSPGSANVDGQHNSGSGDCADPNLISLLDLVDKYWNGSKSLHDNKKFMKLAADIHANIVAEGSAVLRTQIQQLKKDNSELLDTALANEGLKRVKVKLDQSEVEMNKLRSDLTELQSENNKLRLALHTQKETNAPVKSLPGASSRELEELRHENHQLQFKLKQYSQMSELAKMLQESHKSLVQTNDHLLKEINEMRSCTNKTNGHS</sequence>
<comment type="similarity">
    <text evidence="7">Belongs to the CEP72 family.</text>
</comment>
<dbReference type="Proteomes" id="UP000593567">
    <property type="component" value="Unassembled WGS sequence"/>
</dbReference>
<evidence type="ECO:0000313" key="11">
    <source>
        <dbReference type="EMBL" id="KAF6039328.1"/>
    </source>
</evidence>
<evidence type="ECO:0000256" key="7">
    <source>
        <dbReference type="ARBA" id="ARBA00061023"/>
    </source>
</evidence>
<reference evidence="11" key="1">
    <citation type="submission" date="2020-06" db="EMBL/GenBank/DDBJ databases">
        <title>Draft genome of Bugula neritina, a colonial animal packing powerful symbionts and potential medicines.</title>
        <authorList>
            <person name="Rayko M."/>
        </authorList>
    </citation>
    <scope>NUCLEOTIDE SEQUENCE [LARGE SCALE GENOMIC DNA]</scope>
    <source>
        <strain evidence="11">Kwan_BN1</strain>
    </source>
</reference>
<dbReference type="PROSITE" id="PS51450">
    <property type="entry name" value="LRR"/>
    <property type="match status" value="1"/>
</dbReference>
<evidence type="ECO:0000256" key="4">
    <source>
        <dbReference type="ARBA" id="ARBA00022737"/>
    </source>
</evidence>
<feature type="compositionally biased region" description="Polar residues" evidence="10">
    <location>
        <begin position="300"/>
        <end position="321"/>
    </location>
</feature>
<evidence type="ECO:0000256" key="2">
    <source>
        <dbReference type="ARBA" id="ARBA00022490"/>
    </source>
</evidence>
<organism evidence="11 12">
    <name type="scientific">Bugula neritina</name>
    <name type="common">Brown bryozoan</name>
    <name type="synonym">Sertularia neritina</name>
    <dbReference type="NCBI Taxonomy" id="10212"/>
    <lineage>
        <taxon>Eukaryota</taxon>
        <taxon>Metazoa</taxon>
        <taxon>Spiralia</taxon>
        <taxon>Lophotrochozoa</taxon>
        <taxon>Bryozoa</taxon>
        <taxon>Gymnolaemata</taxon>
        <taxon>Cheilostomatida</taxon>
        <taxon>Flustrina</taxon>
        <taxon>Buguloidea</taxon>
        <taxon>Bugulidae</taxon>
        <taxon>Bugula</taxon>
    </lineage>
</organism>
<accession>A0A7J7KME7</accession>
<comment type="subcellular location">
    <subcellularLocation>
        <location evidence="1">Cytoplasm</location>
        <location evidence="1">Cytoskeleton</location>
        <location evidence="1">Microtubule organizing center</location>
        <location evidence="1">Centrosome</location>
    </subcellularLocation>
</comment>
<keyword evidence="2" id="KW-0963">Cytoplasm</keyword>
<dbReference type="EMBL" id="VXIV02000274">
    <property type="protein sequence ID" value="KAF6039328.1"/>
    <property type="molecule type" value="Genomic_DNA"/>
</dbReference>
<evidence type="ECO:0000256" key="1">
    <source>
        <dbReference type="ARBA" id="ARBA00004300"/>
    </source>
</evidence>